<comment type="subcellular location">
    <subcellularLocation>
        <location evidence="1">Mitochondrion</location>
    </subcellularLocation>
</comment>
<dbReference type="HAMAP" id="MF_01477">
    <property type="entry name" value="Iojap_RsfS"/>
    <property type="match status" value="1"/>
</dbReference>
<sequence length="260" mass="30158">MSARKSLLSKASTVCSCSLSVNRCLRQNWRFTPLNGSERCFCSSSDDHDEQKKLSPSFTSKFKLFNEHDSNVVLDFDEARFLKEGEKENKKSVESGKFLYQQKKKFDFENISLERGKHCVIDIDELVDILRQERMSDIAVISVPKELKYCDYMVIASAMSTRHLRAVCEFIRLVYKAKKHLEDPFVIVEGENSNDWKVFDMDSIVLHLMLPETRNLYDIETLWTCGAEHDNLTQKQVQDPIVDLLQKHTKFLDDLSTQAN</sequence>
<comment type="similarity">
    <text evidence="2">Belongs to the Iojap/RsfS family.</text>
</comment>
<evidence type="ECO:0000256" key="2">
    <source>
        <dbReference type="ARBA" id="ARBA00010574"/>
    </source>
</evidence>
<dbReference type="STRING" id="1965070.A0A443QA76"/>
<comment type="function">
    <text evidence="4">Required for normal mitochondrial ribosome function and mitochondrial translation. May play a role in ribosome biogenesis by preventing premature association of the 28S and 39S ribosomal subunits. Interacts with mitochondrial ribosomal protein uL14m (MRPL14), probably blocking formation of intersubunit bridge B8, preventing association of the 28S and 39S ribosomal subunits. Addition to isolated mitochondrial ribosomal subunits partially inhibits translation, probably by interfering with the association of the 28S and 39S ribosomal subunits and the formation of functional ribosomes. May also participate in the assembly and/or regulation of the stability of the large subunit of the mitochondrial ribosome. May function as a ribosomal silencing factor.</text>
</comment>
<keyword evidence="8" id="KW-1185">Reference proteome</keyword>
<dbReference type="InterPro" id="IPR043519">
    <property type="entry name" value="NT_sf"/>
</dbReference>
<dbReference type="GO" id="GO:0005739">
    <property type="term" value="C:mitochondrion"/>
    <property type="evidence" value="ECO:0007669"/>
    <property type="project" value="UniProtKB-SubCell"/>
</dbReference>
<name>A0A443QA76_9ACAR</name>
<reference evidence="6 8" key="1">
    <citation type="journal article" date="2018" name="Gigascience">
        <title>Genomes of trombidid mites reveal novel predicted allergens and laterally-transferred genes associated with secondary metabolism.</title>
        <authorList>
            <person name="Dong X."/>
            <person name="Chaisiri K."/>
            <person name="Xia D."/>
            <person name="Armstrong S.D."/>
            <person name="Fang Y."/>
            <person name="Donnelly M.J."/>
            <person name="Kadowaki T."/>
            <person name="McGarry J.W."/>
            <person name="Darby A.C."/>
            <person name="Makepeace B.L."/>
        </authorList>
    </citation>
    <scope>NUCLEOTIDE SEQUENCE [LARGE SCALE GENOMIC DNA]</scope>
    <source>
        <strain evidence="6">UoL-WK</strain>
    </source>
</reference>
<gene>
    <name evidence="6" type="ORF">B4U79_07480</name>
    <name evidence="7" type="ORF">B4U79_07481</name>
</gene>
<accession>A0A443QA76</accession>
<evidence type="ECO:0000313" key="8">
    <source>
        <dbReference type="Proteomes" id="UP000285301"/>
    </source>
</evidence>
<dbReference type="Gene3D" id="3.30.460.10">
    <property type="entry name" value="Beta Polymerase, domain 2"/>
    <property type="match status" value="1"/>
</dbReference>
<dbReference type="InterPro" id="IPR004394">
    <property type="entry name" value="Iojap/RsfS/C7orf30"/>
</dbReference>
<dbReference type="GO" id="GO:0043023">
    <property type="term" value="F:ribosomal large subunit binding"/>
    <property type="evidence" value="ECO:0007669"/>
    <property type="project" value="TreeGrafter"/>
</dbReference>
<protein>
    <recommendedName>
        <fullName evidence="5">Mitochondrial assembly of ribosomal large subunit protein 1</fullName>
    </recommendedName>
</protein>
<organism evidence="6 8">
    <name type="scientific">Dinothrombium tinctorium</name>
    <dbReference type="NCBI Taxonomy" id="1965070"/>
    <lineage>
        <taxon>Eukaryota</taxon>
        <taxon>Metazoa</taxon>
        <taxon>Ecdysozoa</taxon>
        <taxon>Arthropoda</taxon>
        <taxon>Chelicerata</taxon>
        <taxon>Arachnida</taxon>
        <taxon>Acari</taxon>
        <taxon>Acariformes</taxon>
        <taxon>Trombidiformes</taxon>
        <taxon>Prostigmata</taxon>
        <taxon>Anystina</taxon>
        <taxon>Parasitengona</taxon>
        <taxon>Trombidioidea</taxon>
        <taxon>Trombidiidae</taxon>
        <taxon>Dinothrombium</taxon>
    </lineage>
</organism>
<keyword evidence="3" id="KW-0496">Mitochondrion</keyword>
<dbReference type="Pfam" id="PF02410">
    <property type="entry name" value="RsfS"/>
    <property type="match status" value="1"/>
</dbReference>
<evidence type="ECO:0000313" key="7">
    <source>
        <dbReference type="EMBL" id="RWR99914.1"/>
    </source>
</evidence>
<dbReference type="SUPFAM" id="SSF81301">
    <property type="entry name" value="Nucleotidyltransferase"/>
    <property type="match status" value="1"/>
</dbReference>
<reference evidence="6" key="2">
    <citation type="submission" date="2018-11" db="EMBL/GenBank/DDBJ databases">
        <title>Trombidioid mite genomics.</title>
        <authorList>
            <person name="Dong X."/>
        </authorList>
    </citation>
    <scope>NUCLEOTIDE SEQUENCE</scope>
    <source>
        <strain evidence="6">UoL-WK</strain>
    </source>
</reference>
<dbReference type="Proteomes" id="UP000285301">
    <property type="component" value="Unassembled WGS sequence"/>
</dbReference>
<proteinExistence type="inferred from homology"/>
<evidence type="ECO:0000256" key="1">
    <source>
        <dbReference type="ARBA" id="ARBA00004173"/>
    </source>
</evidence>
<dbReference type="PANTHER" id="PTHR21043:SF0">
    <property type="entry name" value="MITOCHONDRIAL ASSEMBLY OF RIBOSOMAL LARGE SUBUNIT PROTEIN 1"/>
    <property type="match status" value="1"/>
</dbReference>
<dbReference type="EMBL" id="NCKU01013081">
    <property type="protein sequence ID" value="RWR99914.1"/>
    <property type="molecule type" value="Genomic_DNA"/>
</dbReference>
<dbReference type="AlphaFoldDB" id="A0A443QA76"/>
<dbReference type="PANTHER" id="PTHR21043">
    <property type="entry name" value="IOJAP SUPERFAMILY ORTHOLOG"/>
    <property type="match status" value="1"/>
</dbReference>
<dbReference type="EMBL" id="NCKU01013081">
    <property type="protein sequence ID" value="RWR99913.1"/>
    <property type="molecule type" value="Genomic_DNA"/>
</dbReference>
<evidence type="ECO:0000313" key="6">
    <source>
        <dbReference type="EMBL" id="RWR99913.1"/>
    </source>
</evidence>
<evidence type="ECO:0000256" key="4">
    <source>
        <dbReference type="ARBA" id="ARBA00053669"/>
    </source>
</evidence>
<dbReference type="GO" id="GO:0090071">
    <property type="term" value="P:negative regulation of ribosome biogenesis"/>
    <property type="evidence" value="ECO:0007669"/>
    <property type="project" value="TreeGrafter"/>
</dbReference>
<dbReference type="OrthoDB" id="21330at2759"/>
<dbReference type="NCBIfam" id="TIGR00090">
    <property type="entry name" value="rsfS_iojap_ybeB"/>
    <property type="match status" value="1"/>
</dbReference>
<evidence type="ECO:0000256" key="3">
    <source>
        <dbReference type="ARBA" id="ARBA00023128"/>
    </source>
</evidence>
<evidence type="ECO:0000256" key="5">
    <source>
        <dbReference type="ARBA" id="ARBA00073331"/>
    </source>
</evidence>
<comment type="caution">
    <text evidence="6">The sequence shown here is derived from an EMBL/GenBank/DDBJ whole genome shotgun (WGS) entry which is preliminary data.</text>
</comment>
<dbReference type="FunFam" id="3.30.460.10:FF:000018">
    <property type="entry name" value="Mitochondrial assembly of ribosomal large subunit 1"/>
    <property type="match status" value="1"/>
</dbReference>
<dbReference type="GO" id="GO:0017148">
    <property type="term" value="P:negative regulation of translation"/>
    <property type="evidence" value="ECO:0007669"/>
    <property type="project" value="TreeGrafter"/>
</dbReference>